<evidence type="ECO:0000313" key="2">
    <source>
        <dbReference type="EMBL" id="MES1922467.1"/>
    </source>
</evidence>
<dbReference type="InterPro" id="IPR050358">
    <property type="entry name" value="RSE1/DDB1/CFT1"/>
</dbReference>
<dbReference type="PANTHER" id="PTHR10644">
    <property type="entry name" value="DNA REPAIR/RNA PROCESSING CPSF FAMILY"/>
    <property type="match status" value="1"/>
</dbReference>
<evidence type="ECO:0000259" key="1">
    <source>
        <dbReference type="Pfam" id="PF03178"/>
    </source>
</evidence>
<evidence type="ECO:0000313" key="3">
    <source>
        <dbReference type="Proteomes" id="UP001439008"/>
    </source>
</evidence>
<proteinExistence type="predicted"/>
<dbReference type="EMBL" id="JBDODL010002893">
    <property type="protein sequence ID" value="MES1922467.1"/>
    <property type="molecule type" value="Genomic_DNA"/>
</dbReference>
<organism evidence="2 3">
    <name type="scientific">Bonamia ostreae</name>
    <dbReference type="NCBI Taxonomy" id="126728"/>
    <lineage>
        <taxon>Eukaryota</taxon>
        <taxon>Sar</taxon>
        <taxon>Rhizaria</taxon>
        <taxon>Endomyxa</taxon>
        <taxon>Ascetosporea</taxon>
        <taxon>Haplosporida</taxon>
        <taxon>Bonamia</taxon>
    </lineage>
</organism>
<sequence length="240" mass="28007">MLYYWNGTHLIGCAFLDLQFFSTRIVSLRNYLLVGDAYRCIYLLLWEPQTRQLLMMSRDASKQNVTSAEFLINKSSIAFFTSDGDRNLKILNYDPKNPKNRGGKSLEQIAHFRSGHFITKSVMLKAKKSEKKFFVLSGSVDGSFVVTVPLEEKIFRRLKSLGTIMTYYLEHNGGTNPRMFRKSVHDGHSNYQNFFIDGDLVDKYRHLDMYRQIELARKVKSSRKEILEKLRFIGELTRFS</sequence>
<keyword evidence="3" id="KW-1185">Reference proteome</keyword>
<reference evidence="2 3" key="1">
    <citation type="journal article" date="2024" name="BMC Biol.">
        <title>Comparative genomics of Ascetosporea gives new insight into the evolutionary basis for animal parasitism in Rhizaria.</title>
        <authorList>
            <person name="Hiltunen Thoren M."/>
            <person name="Onut-Brannstrom I."/>
            <person name="Alfjorden A."/>
            <person name="Peckova H."/>
            <person name="Swords F."/>
            <person name="Hooper C."/>
            <person name="Holzer A.S."/>
            <person name="Bass D."/>
            <person name="Burki F."/>
        </authorList>
    </citation>
    <scope>NUCLEOTIDE SEQUENCE [LARGE SCALE GENOMIC DNA]</scope>
    <source>
        <strain evidence="2">20-A016</strain>
    </source>
</reference>
<accession>A0ABV2AS48</accession>
<protein>
    <submittedName>
        <fullName evidence="2">Cleavage and polyadenylation specificity factor subunit 1</fullName>
    </submittedName>
</protein>
<dbReference type="InterPro" id="IPR004871">
    <property type="entry name" value="RSE1/DDB1/CPSF1_C"/>
</dbReference>
<dbReference type="Gene3D" id="2.130.10.10">
    <property type="entry name" value="YVTN repeat-like/Quinoprotein amine dehydrogenase"/>
    <property type="match status" value="1"/>
</dbReference>
<feature type="domain" description="RSE1/DDB1/CPSF1 C-terminal" evidence="1">
    <location>
        <begin position="1"/>
        <end position="205"/>
    </location>
</feature>
<dbReference type="Pfam" id="PF03178">
    <property type="entry name" value="CPSF_A"/>
    <property type="match status" value="1"/>
</dbReference>
<dbReference type="InterPro" id="IPR015943">
    <property type="entry name" value="WD40/YVTN_repeat-like_dom_sf"/>
</dbReference>
<gene>
    <name evidence="2" type="primary">CPSF1_4</name>
    <name evidence="2" type="ORF">MHBO_003985</name>
</gene>
<name>A0ABV2AS48_9EUKA</name>
<dbReference type="Proteomes" id="UP001439008">
    <property type="component" value="Unassembled WGS sequence"/>
</dbReference>
<dbReference type="Gene3D" id="1.10.150.910">
    <property type="match status" value="1"/>
</dbReference>
<comment type="caution">
    <text evidence="2">The sequence shown here is derived from an EMBL/GenBank/DDBJ whole genome shotgun (WGS) entry which is preliminary data.</text>
</comment>